<evidence type="ECO:0000313" key="9">
    <source>
        <dbReference type="Proteomes" id="UP000317265"/>
    </source>
</evidence>
<evidence type="ECO:0000256" key="1">
    <source>
        <dbReference type="ARBA" id="ARBA00022741"/>
    </source>
</evidence>
<dbReference type="InterPro" id="IPR031167">
    <property type="entry name" value="G_OBG"/>
</dbReference>
<evidence type="ECO:0000256" key="3">
    <source>
        <dbReference type="SAM" id="Coils"/>
    </source>
</evidence>
<sequence>MPTNLPPQAKAAERKYIEAKTLPEKIKYLQEFLSLIPEHKGTEKMRAYLRRRLAQLKEELEEQKKRKTGKGMDRFSIKKEGAAQIAIIGMTKSGKSSLLTKLTNAKSEISDHEFTTKIPIPGMLQYEDIQFQLIDTPAIYEGMENGTLGLRTLNLIRNCDGLIILLDGSNPINQYNVIVKELENAGIIIEKKDNKIEIEVKNANGIQIKCIGKINCNIEEVKKLLRDNGIRNALIKVFGEVNLEDFKEAIKQTKIYKPSLILINKIDKYPNAVEEFKKIINKDVIGISIITGEGLSLIGRALFNMLGIIRVYTKEPNGEIAKKPIVVPIGTKVIDIAKIIHSQFYKNFKYAKVWGASVNYNGERVGAEHILADKDIVEIRIK</sequence>
<keyword evidence="1" id="KW-0547">Nucleotide-binding</keyword>
<dbReference type="InterPro" id="IPR004095">
    <property type="entry name" value="TGS"/>
</dbReference>
<accession>A0A520KH22</accession>
<dbReference type="AlphaFoldDB" id="A0A520KH22"/>
<dbReference type="GO" id="GO:0005525">
    <property type="term" value="F:GTP binding"/>
    <property type="evidence" value="ECO:0007669"/>
    <property type="project" value="UniProtKB-KW"/>
</dbReference>
<dbReference type="InterPro" id="IPR012676">
    <property type="entry name" value="TGS-like"/>
</dbReference>
<keyword evidence="3" id="KW-0175">Coiled coil</keyword>
<dbReference type="PRINTS" id="PR00326">
    <property type="entry name" value="GTP1OBG"/>
</dbReference>
<dbReference type="Proteomes" id="UP000316080">
    <property type="component" value="Unassembled WGS sequence"/>
</dbReference>
<protein>
    <submittedName>
        <fullName evidence="7">GTP-binding protein</fullName>
    </submittedName>
    <submittedName>
        <fullName evidence="6">TGS domain-containing protein</fullName>
    </submittedName>
</protein>
<dbReference type="PROSITE" id="PS51710">
    <property type="entry name" value="G_OBG"/>
    <property type="match status" value="1"/>
</dbReference>
<reference evidence="7 9" key="1">
    <citation type="journal article" date="2019" name="Nat. Microbiol.">
        <title>Expanding anaerobic alkane metabolism in the domain of Archaea.</title>
        <authorList>
            <person name="Wang Y."/>
            <person name="Wegener G."/>
            <person name="Hou J."/>
            <person name="Wang F."/>
            <person name="Xiao X."/>
        </authorList>
    </citation>
    <scope>NUCLEOTIDE SEQUENCE [LARGE SCALE GENOMIC DNA]</scope>
    <source>
        <strain evidence="7">WYZ-LMO11</strain>
    </source>
</reference>
<dbReference type="InterPro" id="IPR005225">
    <property type="entry name" value="Small_GTP-bd"/>
</dbReference>
<dbReference type="Pfam" id="PF01926">
    <property type="entry name" value="MMR_HSR1"/>
    <property type="match status" value="1"/>
</dbReference>
<dbReference type="Gene3D" id="3.10.20.30">
    <property type="match status" value="1"/>
</dbReference>
<dbReference type="GO" id="GO:0003924">
    <property type="term" value="F:GTPase activity"/>
    <property type="evidence" value="ECO:0007669"/>
    <property type="project" value="InterPro"/>
</dbReference>
<feature type="domain" description="TGS" evidence="5">
    <location>
        <begin position="307"/>
        <end position="381"/>
    </location>
</feature>
<evidence type="ECO:0000259" key="5">
    <source>
        <dbReference type="PROSITE" id="PS51880"/>
    </source>
</evidence>
<dbReference type="EMBL" id="QNVI01000061">
    <property type="protein sequence ID" value="TDA37979.1"/>
    <property type="molecule type" value="Genomic_DNA"/>
</dbReference>
<dbReference type="InterPro" id="IPR027417">
    <property type="entry name" value="P-loop_NTPase"/>
</dbReference>
<evidence type="ECO:0000313" key="7">
    <source>
        <dbReference type="EMBL" id="TDA37979.1"/>
    </source>
</evidence>
<dbReference type="Pfam" id="PF16897">
    <property type="entry name" value="MMR_HSR1_Xtn"/>
    <property type="match status" value="1"/>
</dbReference>
<dbReference type="InterPro" id="IPR012675">
    <property type="entry name" value="Beta-grasp_dom_sf"/>
</dbReference>
<proteinExistence type="predicted"/>
<evidence type="ECO:0000313" key="8">
    <source>
        <dbReference type="Proteomes" id="UP000316080"/>
    </source>
</evidence>
<dbReference type="Proteomes" id="UP000317265">
    <property type="component" value="Unassembled WGS sequence"/>
</dbReference>
<dbReference type="EMBL" id="RXIH01000001">
    <property type="protein sequence ID" value="RZN57871.1"/>
    <property type="molecule type" value="Genomic_DNA"/>
</dbReference>
<name>A0A520KH22_9CREN</name>
<evidence type="ECO:0000313" key="6">
    <source>
        <dbReference type="EMBL" id="RZN57871.1"/>
    </source>
</evidence>
<reference evidence="6 8" key="2">
    <citation type="journal article" date="2019" name="Nat. Microbiol.">
        <title>Wide diversity of methane and short-chain alkane metabolisms in uncultured archaea.</title>
        <authorList>
            <person name="Borrel G."/>
            <person name="Adam P.S."/>
            <person name="McKay L.J."/>
            <person name="Chen L.X."/>
            <person name="Sierra-Garcia I.N."/>
            <person name="Sieber C.M."/>
            <person name="Letourneur Q."/>
            <person name="Ghozlane A."/>
            <person name="Andersen G.L."/>
            <person name="Li W.J."/>
            <person name="Hallam S.J."/>
            <person name="Muyzer G."/>
            <person name="de Oliveira V.M."/>
            <person name="Inskeep W.P."/>
            <person name="Banfield J.F."/>
            <person name="Gribaldo S."/>
        </authorList>
    </citation>
    <scope>NUCLEOTIDE SEQUENCE [LARGE SCALE GENOMIC DNA]</scope>
    <source>
        <strain evidence="6">Verst-YHS</strain>
    </source>
</reference>
<evidence type="ECO:0000256" key="2">
    <source>
        <dbReference type="ARBA" id="ARBA00023134"/>
    </source>
</evidence>
<keyword evidence="2" id="KW-0342">GTP-binding</keyword>
<dbReference type="InterPro" id="IPR006073">
    <property type="entry name" value="GTP-bd"/>
</dbReference>
<dbReference type="InterPro" id="IPR045001">
    <property type="entry name" value="DRG"/>
</dbReference>
<dbReference type="NCBIfam" id="TIGR00231">
    <property type="entry name" value="small_GTP"/>
    <property type="match status" value="1"/>
</dbReference>
<dbReference type="PANTHER" id="PTHR43127">
    <property type="entry name" value="DEVELOPMENTALLY-REGULATED GTP-BINDING PROTEIN 2"/>
    <property type="match status" value="1"/>
</dbReference>
<comment type="caution">
    <text evidence="6">The sequence shown here is derived from an EMBL/GenBank/DDBJ whole genome shotgun (WGS) entry which is preliminary data.</text>
</comment>
<gene>
    <name evidence="7" type="ORF">DSO09_05590</name>
    <name evidence="6" type="ORF">EF809_00225</name>
</gene>
<feature type="coiled-coil region" evidence="3">
    <location>
        <begin position="39"/>
        <end position="70"/>
    </location>
</feature>
<dbReference type="SUPFAM" id="SSF52540">
    <property type="entry name" value="P-loop containing nucleoside triphosphate hydrolases"/>
    <property type="match status" value="1"/>
</dbReference>
<dbReference type="SUPFAM" id="SSF81271">
    <property type="entry name" value="TGS-like"/>
    <property type="match status" value="1"/>
</dbReference>
<organism evidence="6 8">
    <name type="scientific">Thermoproteota archaeon</name>
    <dbReference type="NCBI Taxonomy" id="2056631"/>
    <lineage>
        <taxon>Archaea</taxon>
        <taxon>Thermoproteota</taxon>
    </lineage>
</organism>
<feature type="domain" description="OBG-type G" evidence="4">
    <location>
        <begin position="83"/>
        <end position="307"/>
    </location>
</feature>
<dbReference type="Gene3D" id="3.40.50.300">
    <property type="entry name" value="P-loop containing nucleotide triphosphate hydrolases"/>
    <property type="match status" value="1"/>
</dbReference>
<evidence type="ECO:0000259" key="4">
    <source>
        <dbReference type="PROSITE" id="PS51710"/>
    </source>
</evidence>
<dbReference type="Pfam" id="PF02824">
    <property type="entry name" value="TGS"/>
    <property type="match status" value="1"/>
</dbReference>
<dbReference type="InterPro" id="IPR031662">
    <property type="entry name" value="GTP-binding_2"/>
</dbReference>
<dbReference type="PROSITE" id="PS51880">
    <property type="entry name" value="TGS"/>
    <property type="match status" value="1"/>
</dbReference>